<comment type="caution">
    <text evidence="1">The sequence shown here is derived from an EMBL/GenBank/DDBJ whole genome shotgun (WGS) entry which is preliminary data.</text>
</comment>
<sequence>MHGQHAITNLAQEIYLDSDTLIYEGFEEIFGPLPQDKILGVIPDFYFFAINEKKLFKARLF</sequence>
<organism evidence="1 2">
    <name type="scientific">Lactococcus cremoris subsp. tructae</name>
    <dbReference type="NCBI Taxonomy" id="542833"/>
    <lineage>
        <taxon>Bacteria</taxon>
        <taxon>Bacillati</taxon>
        <taxon>Bacillota</taxon>
        <taxon>Bacilli</taxon>
        <taxon>Lactobacillales</taxon>
        <taxon>Streptococcaceae</taxon>
        <taxon>Lactococcus</taxon>
    </lineage>
</organism>
<accession>A0A2A5SV99</accession>
<protein>
    <submittedName>
        <fullName evidence="1">Uncharacterized protein</fullName>
    </submittedName>
</protein>
<dbReference type="Proteomes" id="UP000218711">
    <property type="component" value="Unassembled WGS sequence"/>
</dbReference>
<evidence type="ECO:0000313" key="1">
    <source>
        <dbReference type="EMBL" id="PCS19824.1"/>
    </source>
</evidence>
<dbReference type="AlphaFoldDB" id="A0A2A5SV99"/>
<proteinExistence type="predicted"/>
<evidence type="ECO:0000313" key="2">
    <source>
        <dbReference type="Proteomes" id="UP000218711"/>
    </source>
</evidence>
<name>A0A2A5SV99_LACLC</name>
<dbReference type="EMBL" id="JXKC01000002">
    <property type="protein sequence ID" value="PCS19824.1"/>
    <property type="molecule type" value="Genomic_DNA"/>
</dbReference>
<reference evidence="1 2" key="1">
    <citation type="submission" date="2014-12" db="EMBL/GenBank/DDBJ databases">
        <title>Draft genome sequences of 10 type strains of Lactococcus.</title>
        <authorList>
            <person name="Sun Z."/>
            <person name="Zhong Z."/>
            <person name="Liu W."/>
            <person name="Zhang W."/>
            <person name="Zhang H."/>
        </authorList>
    </citation>
    <scope>NUCLEOTIDE SEQUENCE [LARGE SCALE GENOMIC DNA]</scope>
    <source>
        <strain evidence="1 2">DSM 21502</strain>
    </source>
</reference>
<gene>
    <name evidence="1" type="ORF">RU92_GL001342</name>
</gene>